<feature type="compositionally biased region" description="Polar residues" evidence="1">
    <location>
        <begin position="42"/>
        <end position="53"/>
    </location>
</feature>
<feature type="domain" description="Orc1-like AAA ATPase" evidence="2">
    <location>
        <begin position="101"/>
        <end position="224"/>
    </location>
</feature>
<dbReference type="Gene3D" id="3.40.50.300">
    <property type="entry name" value="P-loop containing nucleotide triphosphate hydrolases"/>
    <property type="match status" value="1"/>
</dbReference>
<dbReference type="PANTHER" id="PTHR47691">
    <property type="entry name" value="REGULATOR-RELATED"/>
    <property type="match status" value="1"/>
</dbReference>
<evidence type="ECO:0000256" key="1">
    <source>
        <dbReference type="SAM" id="MobiDB-lite"/>
    </source>
</evidence>
<keyword evidence="4" id="KW-1185">Reference proteome</keyword>
<dbReference type="SMART" id="SM00028">
    <property type="entry name" value="TPR"/>
    <property type="match status" value="3"/>
</dbReference>
<sequence length="757" mass="80659">MRRTGPTPLPTGEDEAPPPEPGHGARESRDTPQPADAPPPSQVHNTLTGDSQQYGPVVQAGRITGPVHLHSVHVHAAPQAAGSAAREAIAPRQLPPTTSHFTGRAEDMGLFDRLLAAPLPDAPLLLVLSGPAGVGKTSLATAWLRAIGEQACPDGQLYVDLRGDTLQGALPPTVALGLLLRSLGAASVPAGEAEQISLWRSMTAGRRLALLLDNALTAAQARPLIPGGTGSVVVVTSRQRLTGLLVDGARSHVLRPLAAEAGHALLSRVIGGERVAREPEAAQRVVDLCAGLPLAVSLASARLASRPRQPIRVLAEALAHESGPLTALHAEGVHPVRNALDASYDALGQDAALLYRRLGALPLLTYDSQLIACTSELTAHQSEEVLDELMEANLVEDDELGRYRFHDLVRAHARETAERLDPAESRTGTVRRAVDWHLAAASTAQRLLTPAQAVLPRTYAYPCEPEALPRFDGERQALAWLEAHRLELVACLRESVARGWHACAWQLVDAMWPYFLNVRHYDLWIEAHEIGRDAARLDGSAPAFRQLLTSGAIGLSAAGKPDEALAWHEEALEAARAAGDVRDAGQSLLGLGTCCYEAGRLEQAAEYLREARALWEECGYLRGVGLVLTLQGEVALADGDADRAVARFEESRRTLASVDDAHNVARARAFLGRARVRAERDGAGLAELRGALGVFEESGALHWQARALEMLGLSLTELGEPGAAAEHLVRAAALFDTTSPKDAARLRADPRFPPSGG</sequence>
<name>A0ABX1GXX6_9ACTN</name>
<comment type="caution">
    <text evidence="3">The sequence shown here is derived from an EMBL/GenBank/DDBJ whole genome shotgun (WGS) entry which is preliminary data.</text>
</comment>
<proteinExistence type="predicted"/>
<evidence type="ECO:0000313" key="4">
    <source>
        <dbReference type="Proteomes" id="UP000772196"/>
    </source>
</evidence>
<dbReference type="PRINTS" id="PR00364">
    <property type="entry name" value="DISEASERSIST"/>
</dbReference>
<protein>
    <submittedName>
        <fullName evidence="3">Tetratricopeptide repeat protein</fullName>
    </submittedName>
</protein>
<evidence type="ECO:0000259" key="2">
    <source>
        <dbReference type="Pfam" id="PF13191"/>
    </source>
</evidence>
<dbReference type="EMBL" id="JAAWWP010000003">
    <property type="protein sequence ID" value="NKI40955.1"/>
    <property type="molecule type" value="Genomic_DNA"/>
</dbReference>
<dbReference type="SUPFAM" id="SSF52540">
    <property type="entry name" value="P-loop containing nucleoside triphosphate hydrolases"/>
    <property type="match status" value="1"/>
</dbReference>
<dbReference type="SUPFAM" id="SSF48452">
    <property type="entry name" value="TPR-like"/>
    <property type="match status" value="1"/>
</dbReference>
<evidence type="ECO:0000313" key="3">
    <source>
        <dbReference type="EMBL" id="NKI40955.1"/>
    </source>
</evidence>
<dbReference type="InterPro" id="IPR019734">
    <property type="entry name" value="TPR_rpt"/>
</dbReference>
<dbReference type="Pfam" id="PF13191">
    <property type="entry name" value="AAA_16"/>
    <property type="match status" value="1"/>
</dbReference>
<dbReference type="InterPro" id="IPR027417">
    <property type="entry name" value="P-loop_NTPase"/>
</dbReference>
<dbReference type="PANTHER" id="PTHR47691:SF3">
    <property type="entry name" value="HTH-TYPE TRANSCRIPTIONAL REGULATOR RV0890C-RELATED"/>
    <property type="match status" value="1"/>
</dbReference>
<dbReference type="InterPro" id="IPR041664">
    <property type="entry name" value="AAA_16"/>
</dbReference>
<dbReference type="Pfam" id="PF13424">
    <property type="entry name" value="TPR_12"/>
    <property type="match status" value="1"/>
</dbReference>
<dbReference type="InterPro" id="IPR011990">
    <property type="entry name" value="TPR-like_helical_dom_sf"/>
</dbReference>
<feature type="region of interest" description="Disordered" evidence="1">
    <location>
        <begin position="1"/>
        <end position="53"/>
    </location>
</feature>
<dbReference type="Gene3D" id="1.25.40.10">
    <property type="entry name" value="Tetratricopeptide repeat domain"/>
    <property type="match status" value="1"/>
</dbReference>
<organism evidence="3 4">
    <name type="scientific">Streptomyces physcomitrii</name>
    <dbReference type="NCBI Taxonomy" id="2724184"/>
    <lineage>
        <taxon>Bacteria</taxon>
        <taxon>Bacillati</taxon>
        <taxon>Actinomycetota</taxon>
        <taxon>Actinomycetes</taxon>
        <taxon>Kitasatosporales</taxon>
        <taxon>Streptomycetaceae</taxon>
        <taxon>Streptomyces</taxon>
    </lineage>
</organism>
<gene>
    <name evidence="3" type="ORF">HFV08_06845</name>
</gene>
<dbReference type="Proteomes" id="UP000772196">
    <property type="component" value="Unassembled WGS sequence"/>
</dbReference>
<reference evidence="3 4" key="1">
    <citation type="submission" date="2020-04" db="EMBL/GenBank/DDBJ databases">
        <title>Phylogenetic Diversity and Antibacterial Activity against Ralstonia solanacearum of Endophytic Actinomycete Isolated from Moss.</title>
        <authorList>
            <person name="Zhuang X."/>
        </authorList>
    </citation>
    <scope>NUCLEOTIDE SEQUENCE [LARGE SCALE GENOMIC DNA]</scope>
    <source>
        <strain evidence="3 4">LD120</strain>
    </source>
</reference>
<accession>A0ABX1GXX6</accession>